<comment type="caution">
    <text evidence="8">The sequence shown here is derived from an EMBL/GenBank/DDBJ whole genome shotgun (WGS) entry which is preliminary data.</text>
</comment>
<dbReference type="InterPro" id="IPR012968">
    <property type="entry name" value="FerIin_dom"/>
</dbReference>
<feature type="region of interest" description="Disordered" evidence="6">
    <location>
        <begin position="149"/>
        <end position="186"/>
    </location>
</feature>
<evidence type="ECO:0000313" key="8">
    <source>
        <dbReference type="EMBL" id="KAH9363612.1"/>
    </source>
</evidence>
<sequence>MCFSFLGVSHHTKVCENLDEDAIFDDVFEWPVGRPVENQEVLEIQVLQHNRYFVNRVLGLYGLVLQRLAEDGHLSVCDEIVDENNKPVPGAKLRFEVSYTAPDGSVGAWHAPGLPTSVGSFDDDRQALLDIEQNIANLQRSYAAAAAHAAGGGGDAGGGGSAVLPSQQQPPTPGSEGFGSEDGARSKQGSVMSLFTTSNKSPDRKRSLPAAMKTLAVALKIAKQRPSCDAEEKVKLKDAEDIVQYGKHVPENRSTQSLHRRLSDQTLYLLSGGEAADNAMFIDEPFTMDTAPYSITTPVVITNLCHIVFYTFFQYFVFDFHMAPSMLFDKIVTLTALHNRNIIRSGKVIGSFKLDVGTVFNQPEHQFSRKWAVLTDPDDMTAGPKGYIKCDISVVGKGDTIKPAPKKETDDDDIEGNLLLPDGVPAERQHARFIVRIYRADGLPRVNSGLVANVKRAFSGETRELIDPYVQASPPKRSYCNRARFTGANNSEEDLLLPRLERTAGFYGDVPAALSAHQSPVEDNDAVNDTVVGTHFIEMSKIANEGDKGFLPTFGPSFVYLYGSTRENSLFEEHAPLNDGLGEGVMYRGRLLIAVRTEIFDALDITQSSVDLEPTSPVNEVLGTRFRIGPELKFISTGVLRVLSGIVRKERNFLLFGAILEASMIDRKIGEKPIYFELSIGNSGNTLDGASKWKDDSLESAASADASLETVVVDPVICHSTSQPVKPVTSDRQANHSR</sequence>
<dbReference type="OrthoDB" id="6497339at2759"/>
<protein>
    <recommendedName>
        <fullName evidence="7">C2 domain-containing protein</fullName>
    </recommendedName>
</protein>
<dbReference type="InterPro" id="IPR037721">
    <property type="entry name" value="Ferlin"/>
</dbReference>
<dbReference type="Gene3D" id="2.60.40.150">
    <property type="entry name" value="C2 domain"/>
    <property type="match status" value="1"/>
</dbReference>
<dbReference type="GO" id="GO:0016020">
    <property type="term" value="C:membrane"/>
    <property type="evidence" value="ECO:0007669"/>
    <property type="project" value="UniProtKB-SubCell"/>
</dbReference>
<dbReference type="EMBL" id="JABSTR010000002">
    <property type="protein sequence ID" value="KAH9363612.1"/>
    <property type="molecule type" value="Genomic_DNA"/>
</dbReference>
<comment type="subcellular location">
    <subcellularLocation>
        <location evidence="1">Membrane</location>
        <topology evidence="1">Single-pass membrane protein</topology>
    </subcellularLocation>
</comment>
<gene>
    <name evidence="8" type="ORF">HPB48_004133</name>
</gene>
<dbReference type="VEuPathDB" id="VectorBase:HLOH_063651"/>
<dbReference type="PROSITE" id="PS50004">
    <property type="entry name" value="C2"/>
    <property type="match status" value="1"/>
</dbReference>
<keyword evidence="3" id="KW-0677">Repeat</keyword>
<evidence type="ECO:0000256" key="6">
    <source>
        <dbReference type="SAM" id="MobiDB-lite"/>
    </source>
</evidence>
<dbReference type="PANTHER" id="PTHR12546">
    <property type="entry name" value="FER-1-LIKE"/>
    <property type="match status" value="1"/>
</dbReference>
<evidence type="ECO:0000256" key="5">
    <source>
        <dbReference type="ARBA" id="ARBA00023136"/>
    </source>
</evidence>
<feature type="compositionally biased region" description="Gly residues" evidence="6">
    <location>
        <begin position="150"/>
        <end position="161"/>
    </location>
</feature>
<feature type="domain" description="C2" evidence="7">
    <location>
        <begin position="1"/>
        <end position="78"/>
    </location>
</feature>
<evidence type="ECO:0000256" key="2">
    <source>
        <dbReference type="ARBA" id="ARBA00022692"/>
    </source>
</evidence>
<name>A0A9J6FNN3_HAELO</name>
<dbReference type="Pfam" id="PF00168">
    <property type="entry name" value="C2"/>
    <property type="match status" value="1"/>
</dbReference>
<reference evidence="8 9" key="1">
    <citation type="journal article" date="2020" name="Cell">
        <title>Large-Scale Comparative Analyses of Tick Genomes Elucidate Their Genetic Diversity and Vector Capacities.</title>
        <authorList>
            <consortium name="Tick Genome and Microbiome Consortium (TIGMIC)"/>
            <person name="Jia N."/>
            <person name="Wang J."/>
            <person name="Shi W."/>
            <person name="Du L."/>
            <person name="Sun Y."/>
            <person name="Zhan W."/>
            <person name="Jiang J.F."/>
            <person name="Wang Q."/>
            <person name="Zhang B."/>
            <person name="Ji P."/>
            <person name="Bell-Sakyi L."/>
            <person name="Cui X.M."/>
            <person name="Yuan T.T."/>
            <person name="Jiang B.G."/>
            <person name="Yang W.F."/>
            <person name="Lam T.T."/>
            <person name="Chang Q.C."/>
            <person name="Ding S.J."/>
            <person name="Wang X.J."/>
            <person name="Zhu J.G."/>
            <person name="Ruan X.D."/>
            <person name="Zhao L."/>
            <person name="Wei J.T."/>
            <person name="Ye R.Z."/>
            <person name="Que T.C."/>
            <person name="Du C.H."/>
            <person name="Zhou Y.H."/>
            <person name="Cheng J.X."/>
            <person name="Dai P.F."/>
            <person name="Guo W.B."/>
            <person name="Han X.H."/>
            <person name="Huang E.J."/>
            <person name="Li L.F."/>
            <person name="Wei W."/>
            <person name="Gao Y.C."/>
            <person name="Liu J.Z."/>
            <person name="Shao H.Z."/>
            <person name="Wang X."/>
            <person name="Wang C.C."/>
            <person name="Yang T.C."/>
            <person name="Huo Q.B."/>
            <person name="Li W."/>
            <person name="Chen H.Y."/>
            <person name="Chen S.E."/>
            <person name="Zhou L.G."/>
            <person name="Ni X.B."/>
            <person name="Tian J.H."/>
            <person name="Sheng Y."/>
            <person name="Liu T."/>
            <person name="Pan Y.S."/>
            <person name="Xia L.Y."/>
            <person name="Li J."/>
            <person name="Zhao F."/>
            <person name="Cao W.C."/>
        </authorList>
    </citation>
    <scope>NUCLEOTIDE SEQUENCE [LARGE SCALE GENOMIC DNA]</scope>
    <source>
        <strain evidence="8">HaeL-2018</strain>
    </source>
</reference>
<keyword evidence="2" id="KW-0812">Transmembrane</keyword>
<dbReference type="Proteomes" id="UP000821853">
    <property type="component" value="Chromosome 10"/>
</dbReference>
<proteinExistence type="predicted"/>
<evidence type="ECO:0000313" key="9">
    <source>
        <dbReference type="Proteomes" id="UP000821853"/>
    </source>
</evidence>
<evidence type="ECO:0000256" key="1">
    <source>
        <dbReference type="ARBA" id="ARBA00004167"/>
    </source>
</evidence>
<dbReference type="OMA" id="FENCEDE"/>
<evidence type="ECO:0000259" key="7">
    <source>
        <dbReference type="PROSITE" id="PS50004"/>
    </source>
</evidence>
<dbReference type="Pfam" id="PF08151">
    <property type="entry name" value="FerI"/>
    <property type="match status" value="1"/>
</dbReference>
<dbReference type="AlphaFoldDB" id="A0A9J6FNN3"/>
<keyword evidence="5" id="KW-0472">Membrane</keyword>
<dbReference type="InterPro" id="IPR000008">
    <property type="entry name" value="C2_dom"/>
</dbReference>
<dbReference type="InterPro" id="IPR035892">
    <property type="entry name" value="C2_domain_sf"/>
</dbReference>
<organism evidence="8 9">
    <name type="scientific">Haemaphysalis longicornis</name>
    <name type="common">Bush tick</name>
    <dbReference type="NCBI Taxonomy" id="44386"/>
    <lineage>
        <taxon>Eukaryota</taxon>
        <taxon>Metazoa</taxon>
        <taxon>Ecdysozoa</taxon>
        <taxon>Arthropoda</taxon>
        <taxon>Chelicerata</taxon>
        <taxon>Arachnida</taxon>
        <taxon>Acari</taxon>
        <taxon>Parasitiformes</taxon>
        <taxon>Ixodida</taxon>
        <taxon>Ixodoidea</taxon>
        <taxon>Ixodidae</taxon>
        <taxon>Haemaphysalinae</taxon>
        <taxon>Haemaphysalis</taxon>
    </lineage>
</organism>
<dbReference type="SUPFAM" id="SSF49562">
    <property type="entry name" value="C2 domain (Calcium/lipid-binding domain, CaLB)"/>
    <property type="match status" value="1"/>
</dbReference>
<keyword evidence="4" id="KW-1133">Transmembrane helix</keyword>
<dbReference type="GO" id="GO:0007009">
    <property type="term" value="P:plasma membrane organization"/>
    <property type="evidence" value="ECO:0007669"/>
    <property type="project" value="TreeGrafter"/>
</dbReference>
<keyword evidence="9" id="KW-1185">Reference proteome</keyword>
<evidence type="ECO:0000256" key="3">
    <source>
        <dbReference type="ARBA" id="ARBA00022737"/>
    </source>
</evidence>
<accession>A0A9J6FNN3</accession>
<dbReference type="SMART" id="SM01202">
    <property type="entry name" value="FerI"/>
    <property type="match status" value="1"/>
</dbReference>
<dbReference type="PANTHER" id="PTHR12546:SF60">
    <property type="entry name" value="MISFIRE, ISOFORM F"/>
    <property type="match status" value="1"/>
</dbReference>
<evidence type="ECO:0000256" key="4">
    <source>
        <dbReference type="ARBA" id="ARBA00022989"/>
    </source>
</evidence>